<proteinExistence type="predicted"/>
<organism evidence="1">
    <name type="scientific">marine metagenome</name>
    <dbReference type="NCBI Taxonomy" id="408172"/>
    <lineage>
        <taxon>unclassified sequences</taxon>
        <taxon>metagenomes</taxon>
        <taxon>ecological metagenomes</taxon>
    </lineage>
</organism>
<name>A0A382CHF1_9ZZZZ</name>
<evidence type="ECO:0000313" key="1">
    <source>
        <dbReference type="EMBL" id="SVB25264.1"/>
    </source>
</evidence>
<gene>
    <name evidence="1" type="ORF">METZ01_LOCUS178118</name>
</gene>
<protein>
    <submittedName>
        <fullName evidence="1">Uncharacterized protein</fullName>
    </submittedName>
</protein>
<dbReference type="AlphaFoldDB" id="A0A382CHF1"/>
<dbReference type="EMBL" id="UINC01034433">
    <property type="protein sequence ID" value="SVB25264.1"/>
    <property type="molecule type" value="Genomic_DNA"/>
</dbReference>
<accession>A0A382CHF1</accession>
<sequence length="57" mass="6517">MKLPAPILTWLIEFPNQGGGSFFVQIEWKKSWTENPYGFLIIRGDPIPAPPYLNLTL</sequence>
<reference evidence="1" key="1">
    <citation type="submission" date="2018-05" db="EMBL/GenBank/DDBJ databases">
        <authorList>
            <person name="Lanie J.A."/>
            <person name="Ng W.-L."/>
            <person name="Kazmierczak K.M."/>
            <person name="Andrzejewski T.M."/>
            <person name="Davidsen T.M."/>
            <person name="Wayne K.J."/>
            <person name="Tettelin H."/>
            <person name="Glass J.I."/>
            <person name="Rusch D."/>
            <person name="Podicherti R."/>
            <person name="Tsui H.-C.T."/>
            <person name="Winkler M.E."/>
        </authorList>
    </citation>
    <scope>NUCLEOTIDE SEQUENCE</scope>
</reference>